<dbReference type="EMBL" id="CP063356">
    <property type="protein sequence ID" value="QOY37016.1"/>
    <property type="molecule type" value="Genomic_DNA"/>
</dbReference>
<dbReference type="GO" id="GO:0044780">
    <property type="term" value="P:bacterial-type flagellum assembly"/>
    <property type="evidence" value="ECO:0007669"/>
    <property type="project" value="InterPro"/>
</dbReference>
<dbReference type="InterPro" id="IPR036679">
    <property type="entry name" value="FlgN-like_sf"/>
</dbReference>
<accession>A0A7S7L9W9</accession>
<dbReference type="Gene3D" id="1.20.58.300">
    <property type="entry name" value="FlgN-like"/>
    <property type="match status" value="1"/>
</dbReference>
<gene>
    <name evidence="3" type="ORF">AWH56_005055</name>
</gene>
<feature type="region of interest" description="Disordered" evidence="2">
    <location>
        <begin position="129"/>
        <end position="154"/>
    </location>
</feature>
<dbReference type="AlphaFoldDB" id="A0A7S7L9W9"/>
<organism evidence="3 4">
    <name type="scientific">Anaerobacillus isosaccharinicus</name>
    <dbReference type="NCBI Taxonomy" id="1532552"/>
    <lineage>
        <taxon>Bacteria</taxon>
        <taxon>Bacillati</taxon>
        <taxon>Bacillota</taxon>
        <taxon>Bacilli</taxon>
        <taxon>Bacillales</taxon>
        <taxon>Bacillaceae</taxon>
        <taxon>Anaerobacillus</taxon>
    </lineage>
</organism>
<evidence type="ECO:0000313" key="3">
    <source>
        <dbReference type="EMBL" id="QOY37016.1"/>
    </source>
</evidence>
<dbReference type="InterPro" id="IPR007809">
    <property type="entry name" value="FlgN-like"/>
</dbReference>
<dbReference type="Pfam" id="PF05130">
    <property type="entry name" value="FlgN"/>
    <property type="match status" value="1"/>
</dbReference>
<dbReference type="SUPFAM" id="SSF140566">
    <property type="entry name" value="FlgN-like"/>
    <property type="match status" value="1"/>
</dbReference>
<keyword evidence="3" id="KW-0282">Flagellum</keyword>
<evidence type="ECO:0000256" key="2">
    <source>
        <dbReference type="SAM" id="MobiDB-lite"/>
    </source>
</evidence>
<reference evidence="3 4" key="2">
    <citation type="journal article" date="2019" name="Int. J. Syst. Evol. Microbiol.">
        <title>Anaerobacillus isosaccharinicus sp. nov., an alkaliphilic bacterium which degrades isosaccharinic acid.</title>
        <authorList>
            <person name="Bassil N.M."/>
            <person name="Lloyd J.R."/>
        </authorList>
    </citation>
    <scope>NUCLEOTIDE SEQUENCE [LARGE SCALE GENOMIC DNA]</scope>
    <source>
        <strain evidence="3 4">NB2006</strain>
    </source>
</reference>
<dbReference type="KEGG" id="aia:AWH56_005055"/>
<dbReference type="RefSeq" id="WP_182080434.1">
    <property type="nucleotide sequence ID" value="NZ_CP063356.2"/>
</dbReference>
<protein>
    <submittedName>
        <fullName evidence="3">Flagellar protein FlgN</fullName>
    </submittedName>
</protein>
<evidence type="ECO:0000256" key="1">
    <source>
        <dbReference type="ARBA" id="ARBA00022795"/>
    </source>
</evidence>
<name>A0A7S7L9W9_9BACI</name>
<reference evidence="3 4" key="1">
    <citation type="journal article" date="2017" name="Genome Announc.">
        <title>Draft Genome Sequences of Four Alkaliphilic Bacteria Belonging to the Anaerobacillus Genus.</title>
        <authorList>
            <person name="Bassil N.M."/>
            <person name="Lloyd J.R."/>
        </authorList>
    </citation>
    <scope>NUCLEOTIDE SEQUENCE [LARGE SCALE GENOMIC DNA]</scope>
    <source>
        <strain evidence="3 4">NB2006</strain>
    </source>
</reference>
<keyword evidence="3" id="KW-0969">Cilium</keyword>
<keyword evidence="1" id="KW-1005">Bacterial flagellum biogenesis</keyword>
<proteinExistence type="predicted"/>
<sequence length="154" mass="17636">MKKLVQVHRTFNDLAEEKTVSLTKGDISHLRSLLQKESAILKQLQQLEQERARLVRFFINGKGLVTEGGTLNELIPHVTNEEKEELVSLQKDLIEQIEILKKKNELNQQLIQDSLRFVNLSLDVLQPELDTGNYGRPNTDDDEPMGRSLFDSKA</sequence>
<keyword evidence="3" id="KW-0966">Cell projection</keyword>
<dbReference type="Proteomes" id="UP000180175">
    <property type="component" value="Chromosome"/>
</dbReference>
<keyword evidence="4" id="KW-1185">Reference proteome</keyword>
<evidence type="ECO:0000313" key="4">
    <source>
        <dbReference type="Proteomes" id="UP000180175"/>
    </source>
</evidence>